<reference evidence="2 3" key="1">
    <citation type="submission" date="2019-09" db="EMBL/GenBank/DDBJ databases">
        <authorList>
            <person name="Ou C."/>
        </authorList>
    </citation>
    <scope>NUCLEOTIDE SEQUENCE [LARGE SCALE GENOMIC DNA]</scope>
    <source>
        <strain evidence="2">S2</strain>
        <tissue evidence="2">Leaf</tissue>
    </source>
</reference>
<feature type="region of interest" description="Disordered" evidence="1">
    <location>
        <begin position="50"/>
        <end position="84"/>
    </location>
</feature>
<evidence type="ECO:0000313" key="3">
    <source>
        <dbReference type="Proteomes" id="UP000327157"/>
    </source>
</evidence>
<comment type="caution">
    <text evidence="2">The sequence shown here is derived from an EMBL/GenBank/DDBJ whole genome shotgun (WGS) entry which is preliminary data.</text>
</comment>
<sequence>MLHFVILGIDPSVKVNDIYLHLADNLMVFNEYPRESLSFEHTRGALLFAPKSTNDDGDDGDNNYDAKSIANGGSEYCSDEEDKG</sequence>
<dbReference type="EMBL" id="SMOL01000159">
    <property type="protein sequence ID" value="KAB2626415.1"/>
    <property type="molecule type" value="Genomic_DNA"/>
</dbReference>
<organism evidence="2 3">
    <name type="scientific">Pyrus ussuriensis x Pyrus communis</name>
    <dbReference type="NCBI Taxonomy" id="2448454"/>
    <lineage>
        <taxon>Eukaryota</taxon>
        <taxon>Viridiplantae</taxon>
        <taxon>Streptophyta</taxon>
        <taxon>Embryophyta</taxon>
        <taxon>Tracheophyta</taxon>
        <taxon>Spermatophyta</taxon>
        <taxon>Magnoliopsida</taxon>
        <taxon>eudicotyledons</taxon>
        <taxon>Gunneridae</taxon>
        <taxon>Pentapetalae</taxon>
        <taxon>rosids</taxon>
        <taxon>fabids</taxon>
        <taxon>Rosales</taxon>
        <taxon>Rosaceae</taxon>
        <taxon>Amygdaloideae</taxon>
        <taxon>Maleae</taxon>
        <taxon>Pyrus</taxon>
    </lineage>
</organism>
<proteinExistence type="predicted"/>
<dbReference type="AlphaFoldDB" id="A0A5N5HEX2"/>
<keyword evidence="3" id="KW-1185">Reference proteome</keyword>
<accession>A0A5N5HEX2</accession>
<evidence type="ECO:0000313" key="2">
    <source>
        <dbReference type="EMBL" id="KAB2626415.1"/>
    </source>
</evidence>
<dbReference type="Proteomes" id="UP000327157">
    <property type="component" value="Unassembled WGS sequence"/>
</dbReference>
<evidence type="ECO:0000256" key="1">
    <source>
        <dbReference type="SAM" id="MobiDB-lite"/>
    </source>
</evidence>
<gene>
    <name evidence="2" type="ORF">D8674_040405</name>
</gene>
<protein>
    <submittedName>
        <fullName evidence="2">Uncharacterized protein</fullName>
    </submittedName>
</protein>
<name>A0A5N5HEX2_9ROSA</name>
<reference evidence="2 3" key="2">
    <citation type="submission" date="2019-11" db="EMBL/GenBank/DDBJ databases">
        <title>A de novo genome assembly of a pear dwarfing rootstock.</title>
        <authorList>
            <person name="Wang F."/>
            <person name="Wang J."/>
            <person name="Li S."/>
            <person name="Zhang Y."/>
            <person name="Fang M."/>
            <person name="Ma L."/>
            <person name="Zhao Y."/>
            <person name="Jiang S."/>
        </authorList>
    </citation>
    <scope>NUCLEOTIDE SEQUENCE [LARGE SCALE GENOMIC DNA]</scope>
    <source>
        <strain evidence="2">S2</strain>
        <tissue evidence="2">Leaf</tissue>
    </source>
</reference>